<dbReference type="PANTHER" id="PTHR11645">
    <property type="entry name" value="PYRROLINE-5-CARBOXYLATE REDUCTASE"/>
    <property type="match status" value="1"/>
</dbReference>
<evidence type="ECO:0000256" key="1">
    <source>
        <dbReference type="ARBA" id="ARBA00004496"/>
    </source>
</evidence>
<evidence type="ECO:0000259" key="13">
    <source>
        <dbReference type="Pfam" id="PF03807"/>
    </source>
</evidence>
<dbReference type="InterPro" id="IPR028939">
    <property type="entry name" value="P5C_Rdtase_cat_N"/>
</dbReference>
<dbReference type="EC" id="1.5.1.2" evidence="9 10"/>
<dbReference type="PIRSF" id="PIRSF000193">
    <property type="entry name" value="Pyrrol-5-carb_rd"/>
    <property type="match status" value="1"/>
</dbReference>
<evidence type="ECO:0000256" key="5">
    <source>
        <dbReference type="ARBA" id="ARBA00022650"/>
    </source>
</evidence>
<evidence type="ECO:0000256" key="6">
    <source>
        <dbReference type="ARBA" id="ARBA00022857"/>
    </source>
</evidence>
<dbReference type="GO" id="GO:0005737">
    <property type="term" value="C:cytoplasm"/>
    <property type="evidence" value="ECO:0007669"/>
    <property type="project" value="UniProtKB-SubCell"/>
</dbReference>
<dbReference type="STRING" id="251229.Chro_1690"/>
<feature type="domain" description="Pyrroline-5-carboxylate reductase dimerisation" evidence="14">
    <location>
        <begin position="186"/>
        <end position="290"/>
    </location>
</feature>
<comment type="similarity">
    <text evidence="2 9 12">Belongs to the pyrroline-5-carboxylate reductase family.</text>
</comment>
<organism evidence="15 16">
    <name type="scientific">Chroococcidiopsis thermalis (strain PCC 7203)</name>
    <dbReference type="NCBI Taxonomy" id="251229"/>
    <lineage>
        <taxon>Bacteria</taxon>
        <taxon>Bacillati</taxon>
        <taxon>Cyanobacteriota</taxon>
        <taxon>Cyanophyceae</taxon>
        <taxon>Chroococcidiopsidales</taxon>
        <taxon>Chroococcidiopsidaceae</taxon>
        <taxon>Chroococcidiopsis</taxon>
    </lineage>
</organism>
<dbReference type="RefSeq" id="WP_015153755.1">
    <property type="nucleotide sequence ID" value="NC_019695.1"/>
</dbReference>
<dbReference type="FunFam" id="3.40.50.720:FF:000190">
    <property type="entry name" value="Pyrroline-5-carboxylate reductase"/>
    <property type="match status" value="1"/>
</dbReference>
<dbReference type="NCBIfam" id="TIGR00112">
    <property type="entry name" value="proC"/>
    <property type="match status" value="1"/>
</dbReference>
<dbReference type="EMBL" id="CP003597">
    <property type="protein sequence ID" value="AFY87207.1"/>
    <property type="molecule type" value="Genomic_DNA"/>
</dbReference>
<dbReference type="GO" id="GO:0055129">
    <property type="term" value="P:L-proline biosynthetic process"/>
    <property type="evidence" value="ECO:0007669"/>
    <property type="project" value="UniProtKB-UniRule"/>
</dbReference>
<dbReference type="KEGG" id="cthe:Chro_1690"/>
<dbReference type="HAMAP" id="MF_01925">
    <property type="entry name" value="P5C_reductase"/>
    <property type="match status" value="1"/>
</dbReference>
<dbReference type="InParanoid" id="K9TWJ2"/>
<dbReference type="SUPFAM" id="SSF48179">
    <property type="entry name" value="6-phosphogluconate dehydrogenase C-terminal domain-like"/>
    <property type="match status" value="1"/>
</dbReference>
<comment type="pathway">
    <text evidence="9 12">Amino-acid biosynthesis; L-proline biosynthesis; L-proline from L-glutamate 5-semialdehyde: step 1/1.</text>
</comment>
<evidence type="ECO:0000256" key="11">
    <source>
        <dbReference type="PIRSR" id="PIRSR000193-1"/>
    </source>
</evidence>
<dbReference type="Pfam" id="PF14748">
    <property type="entry name" value="P5CR_dimer"/>
    <property type="match status" value="1"/>
</dbReference>
<dbReference type="SUPFAM" id="SSF51735">
    <property type="entry name" value="NAD(P)-binding Rossmann-fold domains"/>
    <property type="match status" value="1"/>
</dbReference>
<dbReference type="InterPro" id="IPR036291">
    <property type="entry name" value="NAD(P)-bd_dom_sf"/>
</dbReference>
<proteinExistence type="inferred from homology"/>
<keyword evidence="3 9" id="KW-0963">Cytoplasm</keyword>
<evidence type="ECO:0000256" key="4">
    <source>
        <dbReference type="ARBA" id="ARBA00022605"/>
    </source>
</evidence>
<dbReference type="AlphaFoldDB" id="K9TWJ2"/>
<dbReference type="InterPro" id="IPR008927">
    <property type="entry name" value="6-PGluconate_DH-like_C_sf"/>
</dbReference>
<dbReference type="PROSITE" id="PS00521">
    <property type="entry name" value="P5CR"/>
    <property type="match status" value="1"/>
</dbReference>
<dbReference type="PANTHER" id="PTHR11645:SF0">
    <property type="entry name" value="PYRROLINE-5-CARBOXYLATE REDUCTASE 3"/>
    <property type="match status" value="1"/>
</dbReference>
<name>K9TWJ2_CHRTP</name>
<dbReference type="HOGENOM" id="CLU_042344_3_1_3"/>
<evidence type="ECO:0000256" key="10">
    <source>
        <dbReference type="NCBIfam" id="TIGR00112"/>
    </source>
</evidence>
<feature type="binding site" evidence="11">
    <location>
        <begin position="84"/>
        <end position="87"/>
    </location>
    <ligand>
        <name>NADP(+)</name>
        <dbReference type="ChEBI" id="CHEBI:58349"/>
    </ligand>
</feature>
<evidence type="ECO:0000256" key="7">
    <source>
        <dbReference type="ARBA" id="ARBA00023002"/>
    </source>
</evidence>
<keyword evidence="7 9" id="KW-0560">Oxidoreductase</keyword>
<reference evidence="15 16" key="1">
    <citation type="submission" date="2012-06" db="EMBL/GenBank/DDBJ databases">
        <title>Finished chromosome of genome of Chroococcidiopsis thermalis PCC 7203.</title>
        <authorList>
            <consortium name="US DOE Joint Genome Institute"/>
            <person name="Gugger M."/>
            <person name="Coursin T."/>
            <person name="Rippka R."/>
            <person name="Tandeau De Marsac N."/>
            <person name="Huntemann M."/>
            <person name="Wei C.-L."/>
            <person name="Han J."/>
            <person name="Detter J.C."/>
            <person name="Han C."/>
            <person name="Tapia R."/>
            <person name="Davenport K."/>
            <person name="Daligault H."/>
            <person name="Erkkila T."/>
            <person name="Gu W."/>
            <person name="Munk A.C.C."/>
            <person name="Teshima H."/>
            <person name="Xu Y."/>
            <person name="Chain P."/>
            <person name="Chen A."/>
            <person name="Krypides N."/>
            <person name="Mavromatis K."/>
            <person name="Markowitz V."/>
            <person name="Szeto E."/>
            <person name="Ivanova N."/>
            <person name="Mikhailova N."/>
            <person name="Ovchinnikova G."/>
            <person name="Pagani I."/>
            <person name="Pati A."/>
            <person name="Goodwin L."/>
            <person name="Peters L."/>
            <person name="Pitluck S."/>
            <person name="Woyke T."/>
            <person name="Kerfeld C."/>
        </authorList>
    </citation>
    <scope>NUCLEOTIDE SEQUENCE [LARGE SCALE GENOMIC DNA]</scope>
    <source>
        <strain evidence="15 16">PCC 7203</strain>
    </source>
</reference>
<evidence type="ECO:0000256" key="12">
    <source>
        <dbReference type="RuleBase" id="RU003903"/>
    </source>
</evidence>
<dbReference type="Pfam" id="PF03807">
    <property type="entry name" value="F420_oxidored"/>
    <property type="match status" value="1"/>
</dbReference>
<dbReference type="FunFam" id="1.10.3730.10:FF:000001">
    <property type="entry name" value="Pyrroline-5-carboxylate reductase"/>
    <property type="match status" value="1"/>
</dbReference>
<feature type="binding site" evidence="11">
    <location>
        <begin position="23"/>
        <end position="28"/>
    </location>
    <ligand>
        <name>NADP(+)</name>
        <dbReference type="ChEBI" id="CHEBI:58349"/>
    </ligand>
</feature>
<comment type="function">
    <text evidence="8 9">Catalyzes the reduction of 1-pyrroline-5-carboxylate (PCA) to L-proline.</text>
</comment>
<evidence type="ECO:0000313" key="16">
    <source>
        <dbReference type="Proteomes" id="UP000010384"/>
    </source>
</evidence>
<gene>
    <name evidence="9" type="primary">proC</name>
    <name evidence="15" type="ORF">Chro_1690</name>
</gene>
<feature type="binding site" evidence="11">
    <location>
        <position position="72"/>
    </location>
    <ligand>
        <name>NADPH</name>
        <dbReference type="ChEBI" id="CHEBI:57783"/>
    </ligand>
</feature>
<dbReference type="PATRIC" id="fig|251229.3.peg.1999"/>
<dbReference type="FunCoup" id="K9TWJ2">
    <property type="interactions" value="507"/>
</dbReference>
<dbReference type="UniPathway" id="UPA00098">
    <property type="reaction ID" value="UER00361"/>
</dbReference>
<sequence length="293" mass="30514">MTKQTDSYEPIAMEKSSIKLGIIGGGVMGEAILSRLISGRIYQPLEVIASDPQPSRRNFLQQQYGIQVTTENAKVLSADTVVLAVKPQVFAAISQDLADVSSRGAQLGAPTTTQLPLIISIMAGVTLQQLEKAFPHLPVIRAMPNTPATVGAGMTATALGDRASDVHKQIALQLFSAVGEVVEVSESLMDAVTGLSGSGPAYVAILVEALADGGVAAGLPRNIANQLAQQTVKGTLQLLQETSIHPAELKDRVTSPGGTTIAGVSALEKAGFRSALIEAVVAATRRSRELGNQ</sequence>
<evidence type="ECO:0000313" key="15">
    <source>
        <dbReference type="EMBL" id="AFY87207.1"/>
    </source>
</evidence>
<dbReference type="Gene3D" id="1.10.3730.10">
    <property type="entry name" value="ProC C-terminal domain-like"/>
    <property type="match status" value="1"/>
</dbReference>
<comment type="catalytic activity">
    <reaction evidence="9 12">
        <text>L-proline + NADP(+) = (S)-1-pyrroline-5-carboxylate + NADPH + 2 H(+)</text>
        <dbReference type="Rhea" id="RHEA:14109"/>
        <dbReference type="ChEBI" id="CHEBI:15378"/>
        <dbReference type="ChEBI" id="CHEBI:17388"/>
        <dbReference type="ChEBI" id="CHEBI:57783"/>
        <dbReference type="ChEBI" id="CHEBI:58349"/>
        <dbReference type="ChEBI" id="CHEBI:60039"/>
        <dbReference type="EC" id="1.5.1.2"/>
    </reaction>
</comment>
<comment type="subcellular location">
    <subcellularLocation>
        <location evidence="1 9">Cytoplasm</location>
    </subcellularLocation>
</comment>
<dbReference type="Gene3D" id="3.40.50.720">
    <property type="entry name" value="NAD(P)-binding Rossmann-like Domain"/>
    <property type="match status" value="1"/>
</dbReference>
<dbReference type="GO" id="GO:0004735">
    <property type="term" value="F:pyrroline-5-carboxylate reductase activity"/>
    <property type="evidence" value="ECO:0007669"/>
    <property type="project" value="UniProtKB-UniRule"/>
</dbReference>
<dbReference type="OrthoDB" id="9805754at2"/>
<evidence type="ECO:0000256" key="9">
    <source>
        <dbReference type="HAMAP-Rule" id="MF_01925"/>
    </source>
</evidence>
<protein>
    <recommendedName>
        <fullName evidence="9 10">Pyrroline-5-carboxylate reductase</fullName>
        <shortName evidence="9">P5C reductase</shortName>
        <shortName evidence="9">P5CR</shortName>
        <ecNumber evidence="9 10">1.5.1.2</ecNumber>
    </recommendedName>
    <alternativeName>
        <fullName evidence="9">PCA reductase</fullName>
    </alternativeName>
</protein>
<keyword evidence="4 9" id="KW-0028">Amino-acid biosynthesis</keyword>
<dbReference type="InterPro" id="IPR029036">
    <property type="entry name" value="P5CR_dimer"/>
</dbReference>
<keyword evidence="6 9" id="KW-0521">NADP</keyword>
<accession>K9TWJ2</accession>
<dbReference type="InterPro" id="IPR000304">
    <property type="entry name" value="Pyrroline-COOH_reductase"/>
</dbReference>
<evidence type="ECO:0000259" key="14">
    <source>
        <dbReference type="Pfam" id="PF14748"/>
    </source>
</evidence>
<evidence type="ECO:0000256" key="8">
    <source>
        <dbReference type="ARBA" id="ARBA00058118"/>
    </source>
</evidence>
<keyword evidence="16" id="KW-1185">Reference proteome</keyword>
<evidence type="ECO:0000256" key="3">
    <source>
        <dbReference type="ARBA" id="ARBA00022490"/>
    </source>
</evidence>
<feature type="domain" description="Pyrroline-5-carboxylate reductase catalytic N-terminal" evidence="13">
    <location>
        <begin position="19"/>
        <end position="99"/>
    </location>
</feature>
<keyword evidence="5 9" id="KW-0641">Proline biosynthesis</keyword>
<dbReference type="InterPro" id="IPR053790">
    <property type="entry name" value="P5CR-like_CS"/>
</dbReference>
<comment type="catalytic activity">
    <reaction evidence="9">
        <text>L-proline + NAD(+) = (S)-1-pyrroline-5-carboxylate + NADH + 2 H(+)</text>
        <dbReference type="Rhea" id="RHEA:14105"/>
        <dbReference type="ChEBI" id="CHEBI:15378"/>
        <dbReference type="ChEBI" id="CHEBI:17388"/>
        <dbReference type="ChEBI" id="CHEBI:57540"/>
        <dbReference type="ChEBI" id="CHEBI:57945"/>
        <dbReference type="ChEBI" id="CHEBI:60039"/>
        <dbReference type="EC" id="1.5.1.2"/>
    </reaction>
</comment>
<dbReference type="eggNOG" id="COG0345">
    <property type="taxonomic scope" value="Bacteria"/>
</dbReference>
<dbReference type="Proteomes" id="UP000010384">
    <property type="component" value="Chromosome"/>
</dbReference>
<evidence type="ECO:0000256" key="2">
    <source>
        <dbReference type="ARBA" id="ARBA00005525"/>
    </source>
</evidence>